<reference evidence="1 2" key="1">
    <citation type="journal article" date="2022" name="bioRxiv">
        <title>The genome of the oomycete Peronosclerospora sorghi, a cosmopolitan pathogen of maize and sorghum, is inflated with dispersed pseudogenes.</title>
        <authorList>
            <person name="Fletcher K."/>
            <person name="Martin F."/>
            <person name="Isakeit T."/>
            <person name="Cavanaugh K."/>
            <person name="Magill C."/>
            <person name="Michelmore R."/>
        </authorList>
    </citation>
    <scope>NUCLEOTIDE SEQUENCE [LARGE SCALE GENOMIC DNA]</scope>
    <source>
        <strain evidence="1">P6</strain>
    </source>
</reference>
<evidence type="ECO:0000313" key="2">
    <source>
        <dbReference type="Proteomes" id="UP001163321"/>
    </source>
</evidence>
<gene>
    <name evidence="1" type="ORF">PsorP6_007214</name>
</gene>
<comment type="caution">
    <text evidence="1">The sequence shown here is derived from an EMBL/GenBank/DDBJ whole genome shotgun (WGS) entry which is preliminary data.</text>
</comment>
<sequence length="78" mass="9065">MLLRSLRRFSTKRVSSPLQRIAKEKTTPSPHASSENPRDNDSASTSPWNHFEAFTSMDNYVDVTLIQYNQDQTQHKNR</sequence>
<dbReference type="EMBL" id="CM047582">
    <property type="protein sequence ID" value="KAI9914600.1"/>
    <property type="molecule type" value="Genomic_DNA"/>
</dbReference>
<name>A0ACC0W8Z3_9STRA</name>
<dbReference type="Proteomes" id="UP001163321">
    <property type="component" value="Chromosome 3"/>
</dbReference>
<accession>A0ACC0W8Z3</accession>
<evidence type="ECO:0000313" key="1">
    <source>
        <dbReference type="EMBL" id="KAI9914600.1"/>
    </source>
</evidence>
<proteinExistence type="predicted"/>
<keyword evidence="2" id="KW-1185">Reference proteome</keyword>
<organism evidence="1 2">
    <name type="scientific">Peronosclerospora sorghi</name>
    <dbReference type="NCBI Taxonomy" id="230839"/>
    <lineage>
        <taxon>Eukaryota</taxon>
        <taxon>Sar</taxon>
        <taxon>Stramenopiles</taxon>
        <taxon>Oomycota</taxon>
        <taxon>Peronosporomycetes</taxon>
        <taxon>Peronosporales</taxon>
        <taxon>Peronosporaceae</taxon>
        <taxon>Peronosclerospora</taxon>
    </lineage>
</organism>
<protein>
    <submittedName>
        <fullName evidence="1">Uncharacterized protein</fullName>
    </submittedName>
</protein>